<keyword evidence="4" id="KW-1185">Reference proteome</keyword>
<name>A0ABP7FQA7_9ACTN</name>
<organism evidence="3 4">
    <name type="scientific">Salinactinospora qingdaonensis</name>
    <dbReference type="NCBI Taxonomy" id="702744"/>
    <lineage>
        <taxon>Bacteria</taxon>
        <taxon>Bacillati</taxon>
        <taxon>Actinomycetota</taxon>
        <taxon>Actinomycetes</taxon>
        <taxon>Streptosporangiales</taxon>
        <taxon>Nocardiopsidaceae</taxon>
        <taxon>Salinactinospora</taxon>
    </lineage>
</organism>
<evidence type="ECO:0000313" key="4">
    <source>
        <dbReference type="Proteomes" id="UP001500908"/>
    </source>
</evidence>
<dbReference type="RefSeq" id="WP_344971264.1">
    <property type="nucleotide sequence ID" value="NZ_BAABDD010000010.1"/>
</dbReference>
<dbReference type="InterPro" id="IPR036162">
    <property type="entry name" value="Resolvase-like_N_sf"/>
</dbReference>
<proteinExistence type="predicted"/>
<sequence length="204" mass="22723">MGAEHAQREPPIPLDALRHGSTDEPTQRLQGQLKGGFLRVAFAGRTSTDDRQDPTLSIPRQLTSSRSNLPEQAAIVAHFYDVESGRTELGLRGQGRAHEEMSIPVPRDGGITDLLEEAARSDRRFDAVICESIDRIARRTYLGTQIEYRLEQLGVMLFASGEPIVASGERASQILTRRVKQGVAEWCVLELLEKSWDGFETHTE</sequence>
<reference evidence="4" key="1">
    <citation type="journal article" date="2019" name="Int. J. Syst. Evol. Microbiol.">
        <title>The Global Catalogue of Microorganisms (GCM) 10K type strain sequencing project: providing services to taxonomists for standard genome sequencing and annotation.</title>
        <authorList>
            <consortium name="The Broad Institute Genomics Platform"/>
            <consortium name="The Broad Institute Genome Sequencing Center for Infectious Disease"/>
            <person name="Wu L."/>
            <person name="Ma J."/>
        </authorList>
    </citation>
    <scope>NUCLEOTIDE SEQUENCE [LARGE SCALE GENOMIC DNA]</scope>
    <source>
        <strain evidence="4">JCM 17137</strain>
    </source>
</reference>
<gene>
    <name evidence="3" type="ORF">GCM10022402_25490</name>
</gene>
<dbReference type="SUPFAM" id="SSF53041">
    <property type="entry name" value="Resolvase-like"/>
    <property type="match status" value="1"/>
</dbReference>
<comment type="caution">
    <text evidence="3">The sequence shown here is derived from an EMBL/GenBank/DDBJ whole genome shotgun (WGS) entry which is preliminary data.</text>
</comment>
<feature type="compositionally biased region" description="Basic and acidic residues" evidence="1">
    <location>
        <begin position="16"/>
        <end position="26"/>
    </location>
</feature>
<dbReference type="Proteomes" id="UP001500908">
    <property type="component" value="Unassembled WGS sequence"/>
</dbReference>
<dbReference type="SMART" id="SM00857">
    <property type="entry name" value="Resolvase"/>
    <property type="match status" value="1"/>
</dbReference>
<dbReference type="EMBL" id="BAABDD010000010">
    <property type="protein sequence ID" value="GAA3744748.1"/>
    <property type="molecule type" value="Genomic_DNA"/>
</dbReference>
<protein>
    <recommendedName>
        <fullName evidence="2">Resolvase/invertase-type recombinase catalytic domain-containing protein</fullName>
    </recommendedName>
</protein>
<accession>A0ABP7FQA7</accession>
<feature type="region of interest" description="Disordered" evidence="1">
    <location>
        <begin position="1"/>
        <end position="28"/>
    </location>
</feature>
<evidence type="ECO:0000256" key="1">
    <source>
        <dbReference type="SAM" id="MobiDB-lite"/>
    </source>
</evidence>
<dbReference type="Gene3D" id="3.40.50.1390">
    <property type="entry name" value="Resolvase, N-terminal catalytic domain"/>
    <property type="match status" value="1"/>
</dbReference>
<evidence type="ECO:0000313" key="3">
    <source>
        <dbReference type="EMBL" id="GAA3744748.1"/>
    </source>
</evidence>
<evidence type="ECO:0000259" key="2">
    <source>
        <dbReference type="SMART" id="SM00857"/>
    </source>
</evidence>
<feature type="domain" description="Resolvase/invertase-type recombinase catalytic" evidence="2">
    <location>
        <begin position="40"/>
        <end position="199"/>
    </location>
</feature>
<dbReference type="InterPro" id="IPR006119">
    <property type="entry name" value="Resolv_N"/>
</dbReference>